<evidence type="ECO:0000313" key="2">
    <source>
        <dbReference type="Proteomes" id="UP000003094"/>
    </source>
</evidence>
<proteinExistence type="predicted"/>
<accession>A0A2R9SQM7</accession>
<dbReference type="KEGG" id="pvo:PVOR_20234"/>
<dbReference type="AlphaFoldDB" id="A0A2R9SQM7"/>
<comment type="caution">
    <text evidence="1">The sequence shown here is derived from an EMBL/GenBank/DDBJ whole genome shotgun (WGS) entry which is preliminary data.</text>
</comment>
<name>A0A2R9SQM7_9BACL</name>
<sequence>MALIRVVHHDPEHVSSNSNKQKPSMDIVHGRFIFF</sequence>
<dbReference type="EMBL" id="ADHJ01000037">
    <property type="protein sequence ID" value="EFU39669.1"/>
    <property type="molecule type" value="Genomic_DNA"/>
</dbReference>
<evidence type="ECO:0000313" key="1">
    <source>
        <dbReference type="EMBL" id="EFU39669.1"/>
    </source>
</evidence>
<reference evidence="1 2" key="1">
    <citation type="journal article" date="2010" name="BMC Genomics">
        <title>Genome sequence of the pattern forming Paenibacillus vortex bacterium reveals potential for thriving in complex environments.</title>
        <authorList>
            <person name="Sirota-Madi A."/>
            <person name="Olender T."/>
            <person name="Helman Y."/>
            <person name="Ingham C."/>
            <person name="Brainis I."/>
            <person name="Roth D."/>
            <person name="Hagi E."/>
            <person name="Brodsky L."/>
            <person name="Leshkowitz D."/>
            <person name="Galatenko V."/>
            <person name="Nikolaev V."/>
            <person name="Mugasimangalam R.C."/>
            <person name="Bransburg-Zabary S."/>
            <person name="Gutnick D.L."/>
            <person name="Lancet D."/>
            <person name="Ben-Jacob E."/>
        </authorList>
    </citation>
    <scope>NUCLEOTIDE SEQUENCE [LARGE SCALE GENOMIC DNA]</scope>
    <source>
        <strain evidence="1 2">V453</strain>
    </source>
</reference>
<dbReference type="Proteomes" id="UP000003094">
    <property type="component" value="Unassembled WGS sequence"/>
</dbReference>
<protein>
    <submittedName>
        <fullName evidence="1">Uncharacterized protein</fullName>
    </submittedName>
</protein>
<organism evidence="1 2">
    <name type="scientific">Paenibacillus vortex V453</name>
    <dbReference type="NCBI Taxonomy" id="715225"/>
    <lineage>
        <taxon>Bacteria</taxon>
        <taxon>Bacillati</taxon>
        <taxon>Bacillota</taxon>
        <taxon>Bacilli</taxon>
        <taxon>Bacillales</taxon>
        <taxon>Paenibacillaceae</taxon>
        <taxon>Paenibacillus</taxon>
    </lineage>
</organism>
<gene>
    <name evidence="1" type="ORF">PVOR_20234</name>
</gene>
<keyword evidence="2" id="KW-1185">Reference proteome</keyword>